<dbReference type="AlphaFoldDB" id="A0A5M3MK13"/>
<evidence type="ECO:0000259" key="1">
    <source>
        <dbReference type="Pfam" id="PF12937"/>
    </source>
</evidence>
<dbReference type="Gene3D" id="3.80.10.10">
    <property type="entry name" value="Ribonuclease Inhibitor"/>
    <property type="match status" value="1"/>
</dbReference>
<dbReference type="OMA" id="ASIQACH"/>
<feature type="domain" description="F-box" evidence="1">
    <location>
        <begin position="53"/>
        <end position="112"/>
    </location>
</feature>
<name>A0A5M3MK13_CONPW</name>
<reference evidence="3" key="1">
    <citation type="journal article" date="2012" name="Science">
        <title>The Paleozoic origin of enzymatic lignin decomposition reconstructed from 31 fungal genomes.</title>
        <authorList>
            <person name="Floudas D."/>
            <person name="Binder M."/>
            <person name="Riley R."/>
            <person name="Barry K."/>
            <person name="Blanchette R.A."/>
            <person name="Henrissat B."/>
            <person name="Martinez A.T."/>
            <person name="Otillar R."/>
            <person name="Spatafora J.W."/>
            <person name="Yadav J.S."/>
            <person name="Aerts A."/>
            <person name="Benoit I."/>
            <person name="Boyd A."/>
            <person name="Carlson A."/>
            <person name="Copeland A."/>
            <person name="Coutinho P.M."/>
            <person name="de Vries R.P."/>
            <person name="Ferreira P."/>
            <person name="Findley K."/>
            <person name="Foster B."/>
            <person name="Gaskell J."/>
            <person name="Glotzer D."/>
            <person name="Gorecki P."/>
            <person name="Heitman J."/>
            <person name="Hesse C."/>
            <person name="Hori C."/>
            <person name="Igarashi K."/>
            <person name="Jurgens J.A."/>
            <person name="Kallen N."/>
            <person name="Kersten P."/>
            <person name="Kohler A."/>
            <person name="Kuees U."/>
            <person name="Kumar T.K.A."/>
            <person name="Kuo A."/>
            <person name="LaButti K."/>
            <person name="Larrondo L.F."/>
            <person name="Lindquist E."/>
            <person name="Ling A."/>
            <person name="Lombard V."/>
            <person name="Lucas S."/>
            <person name="Lundell T."/>
            <person name="Martin R."/>
            <person name="McLaughlin D.J."/>
            <person name="Morgenstern I."/>
            <person name="Morin E."/>
            <person name="Murat C."/>
            <person name="Nagy L.G."/>
            <person name="Nolan M."/>
            <person name="Ohm R.A."/>
            <person name="Patyshakuliyeva A."/>
            <person name="Rokas A."/>
            <person name="Ruiz-Duenas F.J."/>
            <person name="Sabat G."/>
            <person name="Salamov A."/>
            <person name="Samejima M."/>
            <person name="Schmutz J."/>
            <person name="Slot J.C."/>
            <person name="St John F."/>
            <person name="Stenlid J."/>
            <person name="Sun H."/>
            <person name="Sun S."/>
            <person name="Syed K."/>
            <person name="Tsang A."/>
            <person name="Wiebenga A."/>
            <person name="Young D."/>
            <person name="Pisabarro A."/>
            <person name="Eastwood D.C."/>
            <person name="Martin F."/>
            <person name="Cullen D."/>
            <person name="Grigoriev I.V."/>
            <person name="Hibbett D.S."/>
        </authorList>
    </citation>
    <scope>NUCLEOTIDE SEQUENCE [LARGE SCALE GENOMIC DNA]</scope>
    <source>
        <strain evidence="3">RWD-64-598 SS2</strain>
    </source>
</reference>
<dbReference type="KEGG" id="cput:CONPUDRAFT_138491"/>
<dbReference type="EMBL" id="JH711581">
    <property type="protein sequence ID" value="EIW79357.1"/>
    <property type="molecule type" value="Genomic_DNA"/>
</dbReference>
<evidence type="ECO:0000313" key="2">
    <source>
        <dbReference type="EMBL" id="EIW79357.1"/>
    </source>
</evidence>
<dbReference type="GeneID" id="19201203"/>
<accession>A0A5M3MK13</accession>
<dbReference type="InterPro" id="IPR001810">
    <property type="entry name" value="F-box_dom"/>
</dbReference>
<dbReference type="InterPro" id="IPR032675">
    <property type="entry name" value="LRR_dom_sf"/>
</dbReference>
<dbReference type="OrthoDB" id="3181669at2759"/>
<dbReference type="SUPFAM" id="SSF81383">
    <property type="entry name" value="F-box domain"/>
    <property type="match status" value="1"/>
</dbReference>
<dbReference type="Pfam" id="PF12937">
    <property type="entry name" value="F-box-like"/>
    <property type="match status" value="1"/>
</dbReference>
<sequence>MAGLLNLTNFNTVSAWSSTSTVEKARSDLDEKLAILRRAEREILSCRNSLSRICSLPPEILSFIFLHIVNDPTGNTLCGCCHTTNWLNFSHVCRHWRDVSLSCPGLWTKLTTRSLPFTEEMIKRSKRAPLYVFANLIYQSTATAAHERALDEVSRIRELDISLSMHTTNRVFGKLSHPAPLLRSLIISNTTLPYGLAPNEPRTLVPNNFLGESTPSLRKLRLRHCDLPWDLPILKDLTELDIEHVSPGARPTNRQILNVLRNMPALRRLALADALPTSASVPGEEIVHLSGLQQLRVSGPPSECSQFLSHLEFPQTTEIKLYCNAGNDSFAPIVPFLTQKCFAQVNVEEPQETLHISGFSRPYIDLQIRLCSLDSSLDYDPFLFEGCRVFIELRRSHNSEATHATILRDIFAQATLNNVRTIQVREFSGVSEEMWRALLTSAPSTKTLDVACVDVLAVSDLVSVLDTRDTPEPAFKNVMLPGLEELVLRNVEFEDEEQEPSFMYPSVELEDFHEFLVARVNSNAGLGKLVLRECFNFNDEHQSYLEEVVPYVDWDWIERDTNTEIADENEDEDDYYDDGYDFNVHPFFSDYFGMPMGMDIFDDD</sequence>
<dbReference type="Gene3D" id="1.20.1280.50">
    <property type="match status" value="1"/>
</dbReference>
<proteinExistence type="predicted"/>
<dbReference type="InterPro" id="IPR036047">
    <property type="entry name" value="F-box-like_dom_sf"/>
</dbReference>
<evidence type="ECO:0000313" key="3">
    <source>
        <dbReference type="Proteomes" id="UP000053558"/>
    </source>
</evidence>
<keyword evidence="3" id="KW-1185">Reference proteome</keyword>
<dbReference type="RefSeq" id="XP_007771007.1">
    <property type="nucleotide sequence ID" value="XM_007772817.1"/>
</dbReference>
<dbReference type="SUPFAM" id="SSF52047">
    <property type="entry name" value="RNI-like"/>
    <property type="match status" value="1"/>
</dbReference>
<organism evidence="2 3">
    <name type="scientific">Coniophora puteana (strain RWD-64-598)</name>
    <name type="common">Brown rot fungus</name>
    <dbReference type="NCBI Taxonomy" id="741705"/>
    <lineage>
        <taxon>Eukaryota</taxon>
        <taxon>Fungi</taxon>
        <taxon>Dikarya</taxon>
        <taxon>Basidiomycota</taxon>
        <taxon>Agaricomycotina</taxon>
        <taxon>Agaricomycetes</taxon>
        <taxon>Agaricomycetidae</taxon>
        <taxon>Boletales</taxon>
        <taxon>Coniophorineae</taxon>
        <taxon>Coniophoraceae</taxon>
        <taxon>Coniophora</taxon>
    </lineage>
</organism>
<comment type="caution">
    <text evidence="2">The sequence shown here is derived from an EMBL/GenBank/DDBJ whole genome shotgun (WGS) entry which is preliminary data.</text>
</comment>
<gene>
    <name evidence="2" type="ORF">CONPUDRAFT_138491</name>
</gene>
<dbReference type="Proteomes" id="UP000053558">
    <property type="component" value="Unassembled WGS sequence"/>
</dbReference>
<protein>
    <recommendedName>
        <fullName evidence="1">F-box domain-containing protein</fullName>
    </recommendedName>
</protein>